<accession>A0A0N7FUU1</accession>
<dbReference type="AlphaFoldDB" id="A0A0N7FUU1"/>
<dbReference type="Proteomes" id="UP000063789">
    <property type="component" value="Chromosome"/>
</dbReference>
<organism evidence="3 4">
    <name type="scientific">Gordonia phthalatica</name>
    <dbReference type="NCBI Taxonomy" id="1136941"/>
    <lineage>
        <taxon>Bacteria</taxon>
        <taxon>Bacillati</taxon>
        <taxon>Actinomycetota</taxon>
        <taxon>Actinomycetes</taxon>
        <taxon>Mycobacteriales</taxon>
        <taxon>Gordoniaceae</taxon>
        <taxon>Gordonia</taxon>
    </lineage>
</organism>
<dbReference type="KEGG" id="goq:ACH46_13485"/>
<evidence type="ECO:0000256" key="1">
    <source>
        <dbReference type="ARBA" id="ARBA00023172"/>
    </source>
</evidence>
<reference evidence="3 4" key="2">
    <citation type="journal article" date="2017" name="Int. J. Syst. Evol. Microbiol.">
        <title>Gordonia phthalatica sp. nov., a di-n-butyl phthalate-degrading bacterium isolated from activated sludge.</title>
        <authorList>
            <person name="Jin D."/>
            <person name="Kong X."/>
            <person name="Jia M."/>
            <person name="Yu X."/>
            <person name="Wang X."/>
            <person name="Zhuang X."/>
            <person name="Deng Y."/>
            <person name="Bai Z."/>
        </authorList>
    </citation>
    <scope>NUCLEOTIDE SEQUENCE [LARGE SCALE GENOMIC DNA]</scope>
    <source>
        <strain evidence="3 4">QH-11</strain>
    </source>
</reference>
<sequence>MHAMRLSPQTIELRCYHVRRLARADLAPDPWSLERSALLDWAGGHEWSRETARAIRSSFRKFWAWGVTTGRTDDNIAEVLPLVRPEQPRPRPAGKATVSTAINTSDHRVVLMLRLANELGMRRGEVAQVHPGNDLVWDANGWSLVVHGKGMKQRILPVPDDLASALQSVDDGFLFPSPTGGHLSAHWVGTLVSRALADGTTMHQLRHLCATEIHNETHDVRLVQTLLGHASLATTQRYLAVDESRMRDALVRRAKEWYAD</sequence>
<dbReference type="PANTHER" id="PTHR30349">
    <property type="entry name" value="PHAGE INTEGRASE-RELATED"/>
    <property type="match status" value="1"/>
</dbReference>
<evidence type="ECO:0000313" key="3">
    <source>
        <dbReference type="EMBL" id="ALG85303.1"/>
    </source>
</evidence>
<keyword evidence="4" id="KW-1185">Reference proteome</keyword>
<dbReference type="GO" id="GO:0006310">
    <property type="term" value="P:DNA recombination"/>
    <property type="evidence" value="ECO:0007669"/>
    <property type="project" value="UniProtKB-KW"/>
</dbReference>
<dbReference type="Gene3D" id="1.10.443.10">
    <property type="entry name" value="Intergrase catalytic core"/>
    <property type="match status" value="1"/>
</dbReference>
<dbReference type="STRING" id="1136941.ACH46_13485"/>
<dbReference type="PATRIC" id="fig|1136941.3.peg.2743"/>
<evidence type="ECO:0000259" key="2">
    <source>
        <dbReference type="PROSITE" id="PS51898"/>
    </source>
</evidence>
<dbReference type="InterPro" id="IPR050090">
    <property type="entry name" value="Tyrosine_recombinase_XerCD"/>
</dbReference>
<proteinExistence type="predicted"/>
<name>A0A0N7FUU1_9ACTN</name>
<dbReference type="GO" id="GO:0003677">
    <property type="term" value="F:DNA binding"/>
    <property type="evidence" value="ECO:0007669"/>
    <property type="project" value="InterPro"/>
</dbReference>
<dbReference type="PROSITE" id="PS51898">
    <property type="entry name" value="TYR_RECOMBINASE"/>
    <property type="match status" value="1"/>
</dbReference>
<dbReference type="InterPro" id="IPR013762">
    <property type="entry name" value="Integrase-like_cat_sf"/>
</dbReference>
<reference evidence="4" key="1">
    <citation type="submission" date="2015-06" db="EMBL/GenBank/DDBJ databases">
        <title>Complete genome sequence and metabolic analysis of phthalate degradation pathway in Gordonia sp. QH-11.</title>
        <authorList>
            <person name="Jin D."/>
            <person name="Kong X."/>
            <person name="Bai Z."/>
        </authorList>
    </citation>
    <scope>NUCLEOTIDE SEQUENCE [LARGE SCALE GENOMIC DNA]</scope>
    <source>
        <strain evidence="4">QH-11</strain>
    </source>
</reference>
<gene>
    <name evidence="3" type="ORF">ACH46_13485</name>
</gene>
<protein>
    <recommendedName>
        <fullName evidence="2">Tyr recombinase domain-containing protein</fullName>
    </recommendedName>
</protein>
<dbReference type="SUPFAM" id="SSF56349">
    <property type="entry name" value="DNA breaking-rejoining enzymes"/>
    <property type="match status" value="1"/>
</dbReference>
<dbReference type="Pfam" id="PF00589">
    <property type="entry name" value="Phage_integrase"/>
    <property type="match status" value="1"/>
</dbReference>
<dbReference type="InterPro" id="IPR011010">
    <property type="entry name" value="DNA_brk_join_enz"/>
</dbReference>
<dbReference type="GO" id="GO:0015074">
    <property type="term" value="P:DNA integration"/>
    <property type="evidence" value="ECO:0007669"/>
    <property type="project" value="InterPro"/>
</dbReference>
<keyword evidence="1" id="KW-0233">DNA recombination</keyword>
<dbReference type="PANTHER" id="PTHR30349:SF64">
    <property type="entry name" value="PROPHAGE INTEGRASE INTD-RELATED"/>
    <property type="match status" value="1"/>
</dbReference>
<dbReference type="InterPro" id="IPR002104">
    <property type="entry name" value="Integrase_catalytic"/>
</dbReference>
<dbReference type="CDD" id="cd00397">
    <property type="entry name" value="DNA_BRE_C"/>
    <property type="match status" value="1"/>
</dbReference>
<evidence type="ECO:0000313" key="4">
    <source>
        <dbReference type="Proteomes" id="UP000063789"/>
    </source>
</evidence>
<feature type="domain" description="Tyr recombinase" evidence="2">
    <location>
        <begin position="88"/>
        <end position="251"/>
    </location>
</feature>
<dbReference type="EMBL" id="CP011853">
    <property type="protein sequence ID" value="ALG85303.1"/>
    <property type="molecule type" value="Genomic_DNA"/>
</dbReference>